<evidence type="ECO:0000256" key="5">
    <source>
        <dbReference type="ARBA" id="ARBA00022989"/>
    </source>
</evidence>
<feature type="domain" description="YetF C-terminal" evidence="8">
    <location>
        <begin position="88"/>
        <end position="157"/>
    </location>
</feature>
<dbReference type="Pfam" id="PF04239">
    <property type="entry name" value="DUF421"/>
    <property type="match status" value="1"/>
</dbReference>
<comment type="subcellular location">
    <subcellularLocation>
        <location evidence="1">Cell membrane</location>
        <topology evidence="1">Multi-pass membrane protein</topology>
    </subcellularLocation>
</comment>
<name>D3FVE1_ALKPO</name>
<dbReference type="InterPro" id="IPR048454">
    <property type="entry name" value="YetF_N"/>
</dbReference>
<evidence type="ECO:0000256" key="7">
    <source>
        <dbReference type="SAM" id="Phobius"/>
    </source>
</evidence>
<protein>
    <recommendedName>
        <fullName evidence="12">DUF421 domain-containing protein</fullName>
    </recommendedName>
</protein>
<reference evidence="10 11" key="1">
    <citation type="journal article" date="2011" name="Environ. Microbiol.">
        <title>Genome of alkaliphilic Bacillus pseudofirmus OF4 reveals adaptations that support the ability to grow in an external pH range from 7.5 to 11.4.</title>
        <authorList>
            <person name="Janto B."/>
            <person name="Ahmed A."/>
            <person name="Ito M."/>
            <person name="Liu J."/>
            <person name="Hicks D.B."/>
            <person name="Pagni S."/>
            <person name="Fackelmayer O.J."/>
            <person name="Smith T.A."/>
            <person name="Earl J."/>
            <person name="Elbourne L.D."/>
            <person name="Hassan K."/>
            <person name="Paulsen I.T."/>
            <person name="Kolsto A.B."/>
            <person name="Tourasse N.J."/>
            <person name="Ehrlich G.D."/>
            <person name="Boissy R."/>
            <person name="Ivey D.M."/>
            <person name="Li G."/>
            <person name="Xue Y."/>
            <person name="Ma Y."/>
            <person name="Hu F.Z."/>
            <person name="Krulwich T.A."/>
        </authorList>
    </citation>
    <scope>NUCLEOTIDE SEQUENCE [LARGE SCALE GENOMIC DNA]</scope>
    <source>
        <strain evidence="11">ATCC BAA-2126 / JCM 17055 / OF4</strain>
    </source>
</reference>
<sequence length="169" mass="18650">MFFNGWEIIGRTLLVGVLAYVGLIIILRASGKRTLSKMNAFDLIVTIALGSTLATILLNNNVALAEGITAFVVLVAMQYIIAWLSVRSTVVSEMIKSQPELLYYNGKFYYSTMKKSRILEVEILQAARSSGIDSLEKVRAVLLETDGNISVLKKSDTGTEQSTLRNIQK</sequence>
<keyword evidence="4 7" id="KW-0812">Transmembrane</keyword>
<dbReference type="STRING" id="398511.BpOF4_11445"/>
<keyword evidence="5 7" id="KW-1133">Transmembrane helix</keyword>
<dbReference type="Proteomes" id="UP000001544">
    <property type="component" value="Chromosome"/>
</dbReference>
<evidence type="ECO:0000256" key="2">
    <source>
        <dbReference type="ARBA" id="ARBA00006448"/>
    </source>
</evidence>
<dbReference type="PANTHER" id="PTHR34582:SF6">
    <property type="entry name" value="UPF0702 TRANSMEMBRANE PROTEIN YCAP"/>
    <property type="match status" value="1"/>
</dbReference>
<feature type="domain" description="YetF-like N-terminal transmembrane" evidence="9">
    <location>
        <begin position="17"/>
        <end position="84"/>
    </location>
</feature>
<keyword evidence="6 7" id="KW-0472">Membrane</keyword>
<evidence type="ECO:0008006" key="12">
    <source>
        <dbReference type="Google" id="ProtNLM"/>
    </source>
</evidence>
<keyword evidence="3" id="KW-1003">Cell membrane</keyword>
<dbReference type="KEGG" id="bpf:BpOF4_11445"/>
<feature type="transmembrane region" description="Helical" evidence="7">
    <location>
        <begin position="64"/>
        <end position="86"/>
    </location>
</feature>
<evidence type="ECO:0000256" key="6">
    <source>
        <dbReference type="ARBA" id="ARBA00023136"/>
    </source>
</evidence>
<evidence type="ECO:0000259" key="8">
    <source>
        <dbReference type="Pfam" id="PF04239"/>
    </source>
</evidence>
<dbReference type="PANTHER" id="PTHR34582">
    <property type="entry name" value="UPF0702 TRANSMEMBRANE PROTEIN YCAP"/>
    <property type="match status" value="1"/>
</dbReference>
<feature type="transmembrane region" description="Helical" evidence="7">
    <location>
        <begin position="6"/>
        <end position="27"/>
    </location>
</feature>
<proteinExistence type="inferred from homology"/>
<accession>D3FVE1</accession>
<dbReference type="AlphaFoldDB" id="D3FVE1"/>
<dbReference type="InterPro" id="IPR023090">
    <property type="entry name" value="UPF0702_alpha/beta_dom_sf"/>
</dbReference>
<evidence type="ECO:0000256" key="3">
    <source>
        <dbReference type="ARBA" id="ARBA00022475"/>
    </source>
</evidence>
<dbReference type="InterPro" id="IPR007353">
    <property type="entry name" value="DUF421"/>
</dbReference>
<dbReference type="GO" id="GO:0005886">
    <property type="term" value="C:plasma membrane"/>
    <property type="evidence" value="ECO:0007669"/>
    <property type="project" value="UniProtKB-SubCell"/>
</dbReference>
<evidence type="ECO:0000313" key="11">
    <source>
        <dbReference type="Proteomes" id="UP000001544"/>
    </source>
</evidence>
<feature type="transmembrane region" description="Helical" evidence="7">
    <location>
        <begin position="39"/>
        <end position="58"/>
    </location>
</feature>
<evidence type="ECO:0000256" key="1">
    <source>
        <dbReference type="ARBA" id="ARBA00004651"/>
    </source>
</evidence>
<gene>
    <name evidence="10" type="ordered locus">BpOF4_11445</name>
</gene>
<dbReference type="eggNOG" id="COG2323">
    <property type="taxonomic scope" value="Bacteria"/>
</dbReference>
<dbReference type="RefSeq" id="WP_012957708.1">
    <property type="nucleotide sequence ID" value="NC_013791.2"/>
</dbReference>
<organism evidence="10 11">
    <name type="scientific">Alkalihalophilus pseudofirmus (strain ATCC BAA-2126 / JCM 17055 / OF4)</name>
    <name type="common">Bacillus pseudofirmus</name>
    <dbReference type="NCBI Taxonomy" id="398511"/>
    <lineage>
        <taxon>Bacteria</taxon>
        <taxon>Bacillati</taxon>
        <taxon>Bacillota</taxon>
        <taxon>Bacilli</taxon>
        <taxon>Bacillales</taxon>
        <taxon>Bacillaceae</taxon>
        <taxon>Alkalihalophilus</taxon>
    </lineage>
</organism>
<keyword evidence="11" id="KW-1185">Reference proteome</keyword>
<evidence type="ECO:0000259" key="9">
    <source>
        <dbReference type="Pfam" id="PF20730"/>
    </source>
</evidence>
<dbReference type="HOGENOM" id="CLU_077149_3_3_9"/>
<dbReference type="Gene3D" id="3.30.240.20">
    <property type="entry name" value="bsu07140 like domains"/>
    <property type="match status" value="1"/>
</dbReference>
<comment type="similarity">
    <text evidence="2">Belongs to the UPF0702 family.</text>
</comment>
<evidence type="ECO:0000313" key="10">
    <source>
        <dbReference type="EMBL" id="ADC50342.1"/>
    </source>
</evidence>
<dbReference type="EMBL" id="CP001878">
    <property type="protein sequence ID" value="ADC50342.1"/>
    <property type="molecule type" value="Genomic_DNA"/>
</dbReference>
<evidence type="ECO:0000256" key="4">
    <source>
        <dbReference type="ARBA" id="ARBA00022692"/>
    </source>
</evidence>
<dbReference type="Pfam" id="PF20730">
    <property type="entry name" value="YetF_N"/>
    <property type="match status" value="1"/>
</dbReference>